<gene>
    <name evidence="1" type="ORF">METZ01_LOCUS243189</name>
</gene>
<dbReference type="AlphaFoldDB" id="A0A382HTC6"/>
<name>A0A382HTC6_9ZZZZ</name>
<organism evidence="1">
    <name type="scientific">marine metagenome</name>
    <dbReference type="NCBI Taxonomy" id="408172"/>
    <lineage>
        <taxon>unclassified sequences</taxon>
        <taxon>metagenomes</taxon>
        <taxon>ecological metagenomes</taxon>
    </lineage>
</organism>
<feature type="non-terminal residue" evidence="1">
    <location>
        <position position="78"/>
    </location>
</feature>
<dbReference type="InterPro" id="IPR007523">
    <property type="entry name" value="NDUFAF3/AAMDC"/>
</dbReference>
<dbReference type="InterPro" id="IPR036748">
    <property type="entry name" value="MTH938-like_sf"/>
</dbReference>
<reference evidence="1" key="1">
    <citation type="submission" date="2018-05" db="EMBL/GenBank/DDBJ databases">
        <authorList>
            <person name="Lanie J.A."/>
            <person name="Ng W.-L."/>
            <person name="Kazmierczak K.M."/>
            <person name="Andrzejewski T.M."/>
            <person name="Davidsen T.M."/>
            <person name="Wayne K.J."/>
            <person name="Tettelin H."/>
            <person name="Glass J.I."/>
            <person name="Rusch D."/>
            <person name="Podicherti R."/>
            <person name="Tsui H.-C.T."/>
            <person name="Winkler M.E."/>
        </authorList>
    </citation>
    <scope>NUCLEOTIDE SEQUENCE</scope>
</reference>
<evidence type="ECO:0000313" key="1">
    <source>
        <dbReference type="EMBL" id="SVB90335.1"/>
    </source>
</evidence>
<accession>A0A382HTC6</accession>
<dbReference type="Gene3D" id="3.40.1230.10">
    <property type="entry name" value="MTH938-like"/>
    <property type="match status" value="1"/>
</dbReference>
<dbReference type="EMBL" id="UINC01063083">
    <property type="protein sequence ID" value="SVB90335.1"/>
    <property type="molecule type" value="Genomic_DNA"/>
</dbReference>
<dbReference type="SUPFAM" id="SSF64076">
    <property type="entry name" value="MTH938-like"/>
    <property type="match status" value="1"/>
</dbReference>
<protein>
    <submittedName>
        <fullName evidence="1">Uncharacterized protein</fullName>
    </submittedName>
</protein>
<sequence length="78" mass="8813">MEIRAAQTFGQTLVKSYSEGQFRIGEELYRGTVLLFRNSVFELSVEHVEDLNESLLSDVLHACPKLDVFLIGWGSHQG</sequence>
<proteinExistence type="predicted"/>
<dbReference type="Pfam" id="PF04430">
    <property type="entry name" value="DUF498"/>
    <property type="match status" value="1"/>
</dbReference>